<dbReference type="Gene3D" id="3.60.21.10">
    <property type="match status" value="1"/>
</dbReference>
<organism evidence="2">
    <name type="scientific">Scrofimicrobium appendicitidis</name>
    <dbReference type="NCBI Taxonomy" id="3079930"/>
    <lineage>
        <taxon>Bacteria</taxon>
        <taxon>Bacillati</taxon>
        <taxon>Actinomycetota</taxon>
        <taxon>Actinomycetes</taxon>
        <taxon>Actinomycetales</taxon>
        <taxon>Actinomycetaceae</taxon>
        <taxon>Scrofimicrobium</taxon>
    </lineage>
</organism>
<dbReference type="InterPro" id="IPR004843">
    <property type="entry name" value="Calcineurin-like_PHP"/>
</dbReference>
<evidence type="ECO:0000313" key="2">
    <source>
        <dbReference type="EMBL" id="XBW08114.1"/>
    </source>
</evidence>
<dbReference type="RefSeq" id="WP_350258313.1">
    <property type="nucleotide sequence ID" value="NZ_CP138335.1"/>
</dbReference>
<dbReference type="InterPro" id="IPR029052">
    <property type="entry name" value="Metallo-depent_PP-like"/>
</dbReference>
<accession>A0AAU7V748</accession>
<proteinExistence type="predicted"/>
<dbReference type="InterPro" id="IPR051158">
    <property type="entry name" value="Metallophosphoesterase_sf"/>
</dbReference>
<reference evidence="2" key="1">
    <citation type="submission" date="2023-11" db="EMBL/GenBank/DDBJ databases">
        <title>Scrofimicrobium hongkongense sp. nov., isolated from a patient with peritonitis.</title>
        <authorList>
            <person name="Lao H.Y."/>
            <person name="Wong A.Y.P."/>
            <person name="Ng T.L."/>
            <person name="Wong R.Y.L."/>
            <person name="Yau M.C.Y."/>
            <person name="Lam J.Y.W."/>
            <person name="Siu G.K.H."/>
        </authorList>
    </citation>
    <scope>NUCLEOTIDE SEQUENCE</scope>
    <source>
        <strain evidence="2">R131</strain>
    </source>
</reference>
<gene>
    <name evidence="2" type="ORF">SAC06_00720</name>
</gene>
<dbReference type="Pfam" id="PF00149">
    <property type="entry name" value="Metallophos"/>
    <property type="match status" value="1"/>
</dbReference>
<dbReference type="SUPFAM" id="SSF56300">
    <property type="entry name" value="Metallo-dependent phosphatases"/>
    <property type="match status" value="1"/>
</dbReference>
<dbReference type="PANTHER" id="PTHR31302">
    <property type="entry name" value="TRANSMEMBRANE PROTEIN WITH METALLOPHOSPHOESTERASE DOMAIN-RELATED"/>
    <property type="match status" value="1"/>
</dbReference>
<dbReference type="GO" id="GO:0009245">
    <property type="term" value="P:lipid A biosynthetic process"/>
    <property type="evidence" value="ECO:0007669"/>
    <property type="project" value="TreeGrafter"/>
</dbReference>
<feature type="domain" description="Calcineurin-like phosphoesterase" evidence="1">
    <location>
        <begin position="80"/>
        <end position="273"/>
    </location>
</feature>
<evidence type="ECO:0000259" key="1">
    <source>
        <dbReference type="Pfam" id="PF00149"/>
    </source>
</evidence>
<protein>
    <submittedName>
        <fullName evidence="2">Metallophosphoesterase</fullName>
    </submittedName>
</protein>
<dbReference type="KEGG" id="sapp:SAC06_00720"/>
<dbReference type="EMBL" id="CP138335">
    <property type="protein sequence ID" value="XBW08114.1"/>
    <property type="molecule type" value="Genomic_DNA"/>
</dbReference>
<dbReference type="GO" id="GO:0016020">
    <property type="term" value="C:membrane"/>
    <property type="evidence" value="ECO:0007669"/>
    <property type="project" value="GOC"/>
</dbReference>
<dbReference type="AlphaFoldDB" id="A0AAU7V748"/>
<dbReference type="GO" id="GO:0008758">
    <property type="term" value="F:UDP-2,3-diacylglucosamine hydrolase activity"/>
    <property type="evidence" value="ECO:0007669"/>
    <property type="project" value="TreeGrafter"/>
</dbReference>
<dbReference type="PANTHER" id="PTHR31302:SF20">
    <property type="entry name" value="CONSERVED PROTEIN"/>
    <property type="match status" value="1"/>
</dbReference>
<name>A0AAU7V748_9ACTO</name>
<sequence length="344" mass="37715">MIRRVPDLGATFQGSLVETGRQPSIVPPRVVGAMRRLALTGAIATGLSLGTLAYAHWESRQPVLRRYQIPVAPREGFTRLRILHVSDLHMFPGQEFITRFLRQVSEREEIDLVISTGDNLGDADSLDQLLAAYEPLLAYPGAFVLGSNDYYSPQTKSWISYLKPNRSATATKRHRRTVPDLPWMELVEHLGAAGWKDLSNRSDSILVQDQALTVALMGVDDPHIRRDRMPTPPASWLEPGAVRLGLTHAPYLRVVNEMVREQADLVLAGHTHGGQVRVPGLGAVITNSDLPRQYASGMHVWGDQPAGSGPSWLHVSAGLGTSPFAPIRFACPPEASLIELVPAD</sequence>